<sequence length="90" mass="10705">MSELESRRAQCTKITLLYFFQLNDGWKLSVGYRQNVTKSVRLTQNICLPNIFKRLFSFPLKIDDKIRIIVEARLFQRLISDYVVRTANFD</sequence>
<dbReference type="EMBL" id="REGN01000046">
    <property type="protein sequence ID" value="RNA44894.1"/>
    <property type="molecule type" value="Genomic_DNA"/>
</dbReference>
<reference evidence="1 2" key="1">
    <citation type="journal article" date="2018" name="Sci. Rep.">
        <title>Genomic signatures of local adaptation to the degree of environmental predictability in rotifers.</title>
        <authorList>
            <person name="Franch-Gras L."/>
            <person name="Hahn C."/>
            <person name="Garcia-Roger E.M."/>
            <person name="Carmona M.J."/>
            <person name="Serra M."/>
            <person name="Gomez A."/>
        </authorList>
    </citation>
    <scope>NUCLEOTIDE SEQUENCE [LARGE SCALE GENOMIC DNA]</scope>
    <source>
        <strain evidence="1">HYR1</strain>
    </source>
</reference>
<proteinExistence type="predicted"/>
<accession>A0A3M7T9W9</accession>
<organism evidence="1 2">
    <name type="scientific">Brachionus plicatilis</name>
    <name type="common">Marine rotifer</name>
    <name type="synonym">Brachionus muelleri</name>
    <dbReference type="NCBI Taxonomy" id="10195"/>
    <lineage>
        <taxon>Eukaryota</taxon>
        <taxon>Metazoa</taxon>
        <taxon>Spiralia</taxon>
        <taxon>Gnathifera</taxon>
        <taxon>Rotifera</taxon>
        <taxon>Eurotatoria</taxon>
        <taxon>Monogononta</taxon>
        <taxon>Pseudotrocha</taxon>
        <taxon>Ploima</taxon>
        <taxon>Brachionidae</taxon>
        <taxon>Brachionus</taxon>
    </lineage>
</organism>
<dbReference type="Proteomes" id="UP000276133">
    <property type="component" value="Unassembled WGS sequence"/>
</dbReference>
<protein>
    <submittedName>
        <fullName evidence="1">Uncharacterized protein</fullName>
    </submittedName>
</protein>
<name>A0A3M7T9W9_BRAPC</name>
<comment type="caution">
    <text evidence="1">The sequence shown here is derived from an EMBL/GenBank/DDBJ whole genome shotgun (WGS) entry which is preliminary data.</text>
</comment>
<evidence type="ECO:0000313" key="2">
    <source>
        <dbReference type="Proteomes" id="UP000276133"/>
    </source>
</evidence>
<gene>
    <name evidence="1" type="ORF">BpHYR1_034845</name>
</gene>
<evidence type="ECO:0000313" key="1">
    <source>
        <dbReference type="EMBL" id="RNA44894.1"/>
    </source>
</evidence>
<keyword evidence="2" id="KW-1185">Reference proteome</keyword>
<dbReference type="AlphaFoldDB" id="A0A3M7T9W9"/>